<name>A0A2W6MVP3_9HELI</name>
<dbReference type="AlphaFoldDB" id="A0A2W6MVP3"/>
<evidence type="ECO:0008006" key="4">
    <source>
        <dbReference type="Google" id="ProtNLM"/>
    </source>
</evidence>
<proteinExistence type="predicted"/>
<comment type="caution">
    <text evidence="2">The sequence shown here is derived from an EMBL/GenBank/DDBJ whole genome shotgun (WGS) entry which is preliminary data.</text>
</comment>
<evidence type="ECO:0000313" key="3">
    <source>
        <dbReference type="Proteomes" id="UP000249746"/>
    </source>
</evidence>
<protein>
    <recommendedName>
        <fullName evidence="4">Tetratricopeptide repeat-like domain-containing protein</fullName>
    </recommendedName>
</protein>
<keyword evidence="1" id="KW-1133">Transmembrane helix</keyword>
<keyword evidence="1" id="KW-0472">Membrane</keyword>
<gene>
    <name evidence="2" type="ORF">B6S12_06085</name>
</gene>
<dbReference type="Proteomes" id="UP000249746">
    <property type="component" value="Unassembled WGS sequence"/>
</dbReference>
<dbReference type="RefSeq" id="WP_111229918.1">
    <property type="nucleotide sequence ID" value="NZ_NBIU01000015.1"/>
</dbReference>
<keyword evidence="3" id="KW-1185">Reference proteome</keyword>
<reference evidence="2 3" key="1">
    <citation type="submission" date="2017-03" db="EMBL/GenBank/DDBJ databases">
        <title>Genomic and clinical evidence uncovers the enterohepatic species Helicobacter valdiviensis as a potential human intestinal pathogen.</title>
        <authorList>
            <person name="Fresia P."/>
            <person name="Jara R."/>
            <person name="Sierra R."/>
            <person name="Ferres I."/>
            <person name="Greif G."/>
            <person name="Iraola G."/>
            <person name="Collado L."/>
        </authorList>
    </citation>
    <scope>NUCLEOTIDE SEQUENCE [LARGE SCALE GENOMIC DNA]</scope>
    <source>
        <strain evidence="2 3">WBE14</strain>
    </source>
</reference>
<feature type="transmembrane region" description="Helical" evidence="1">
    <location>
        <begin position="36"/>
        <end position="54"/>
    </location>
</feature>
<accession>A0A2W6MVP3</accession>
<dbReference type="EMBL" id="NBIU01000015">
    <property type="protein sequence ID" value="PZT48031.1"/>
    <property type="molecule type" value="Genomic_DNA"/>
</dbReference>
<dbReference type="OrthoDB" id="5334020at2"/>
<organism evidence="2 3">
    <name type="scientific">Helicobacter valdiviensis</name>
    <dbReference type="NCBI Taxonomy" id="1458358"/>
    <lineage>
        <taxon>Bacteria</taxon>
        <taxon>Pseudomonadati</taxon>
        <taxon>Campylobacterota</taxon>
        <taxon>Epsilonproteobacteria</taxon>
        <taxon>Campylobacterales</taxon>
        <taxon>Helicobacteraceae</taxon>
        <taxon>Helicobacter</taxon>
    </lineage>
</organism>
<keyword evidence="1" id="KW-0812">Transmembrane</keyword>
<sequence length="193" mass="21688">MSMKQNLNFIKEEINNDEKMLEGLIRFEGWFKRYKIPLIALAVFVILLGIGYYANGIYTNMQNEKNYNFYSQALQGDEKALNSLKESKSKLYDLYLFKNAIGNNDSKTLKSLESSKDPIIARFAKAQNASLNKDTSTLSQNSLGEFALLEAAYLQIQKGDFKAADAILLKIPDNSPTKEIANALTHLKAGSEK</sequence>
<evidence type="ECO:0000313" key="2">
    <source>
        <dbReference type="EMBL" id="PZT48031.1"/>
    </source>
</evidence>
<evidence type="ECO:0000256" key="1">
    <source>
        <dbReference type="SAM" id="Phobius"/>
    </source>
</evidence>